<dbReference type="InterPro" id="IPR015943">
    <property type="entry name" value="WD40/YVTN_repeat-like_dom_sf"/>
</dbReference>
<reference evidence="6" key="1">
    <citation type="journal article" date="2012" name="Nat. Biotechnol.">
        <title>Reference genome sequence of the model plant Setaria.</title>
        <authorList>
            <person name="Bennetzen J.L."/>
            <person name="Schmutz J."/>
            <person name="Wang H."/>
            <person name="Percifield R."/>
            <person name="Hawkins J."/>
            <person name="Pontaroli A.C."/>
            <person name="Estep M."/>
            <person name="Feng L."/>
            <person name="Vaughn J.N."/>
            <person name="Grimwood J."/>
            <person name="Jenkins J."/>
            <person name="Barry K."/>
            <person name="Lindquist E."/>
            <person name="Hellsten U."/>
            <person name="Deshpande S."/>
            <person name="Wang X."/>
            <person name="Wu X."/>
            <person name="Mitros T."/>
            <person name="Triplett J."/>
            <person name="Yang X."/>
            <person name="Ye C.Y."/>
            <person name="Mauro-Herrera M."/>
            <person name="Wang L."/>
            <person name="Li P."/>
            <person name="Sharma M."/>
            <person name="Sharma R."/>
            <person name="Ronald P.C."/>
            <person name="Panaud O."/>
            <person name="Kellogg E.A."/>
            <person name="Brutnell T.P."/>
            <person name="Doust A.N."/>
            <person name="Tuskan G.A."/>
            <person name="Rokhsar D."/>
            <person name="Devos K.M."/>
        </authorList>
    </citation>
    <scope>NUCLEOTIDE SEQUENCE [LARGE SCALE GENOMIC DNA]</scope>
    <source>
        <strain evidence="6">cv. Yugu1</strain>
    </source>
</reference>
<dbReference type="AlphaFoldDB" id="K3YPT1"/>
<evidence type="ECO:0000256" key="2">
    <source>
        <dbReference type="ARBA" id="ARBA00022737"/>
    </source>
</evidence>
<feature type="compositionally biased region" description="Low complexity" evidence="4">
    <location>
        <begin position="328"/>
        <end position="338"/>
    </location>
</feature>
<feature type="repeat" description="WD" evidence="3">
    <location>
        <begin position="421"/>
        <end position="454"/>
    </location>
</feature>
<evidence type="ECO:0000313" key="5">
    <source>
        <dbReference type="EnsemblPlants" id="KQL30659"/>
    </source>
</evidence>
<dbReference type="eggNOG" id="KOG0283">
    <property type="taxonomic scope" value="Eukaryota"/>
</dbReference>
<protein>
    <submittedName>
        <fullName evidence="5">Uncharacterized protein</fullName>
    </submittedName>
</protein>
<dbReference type="PANTHER" id="PTHR14221:SF37">
    <property type="entry name" value="WD REPEAT-CONTAINING PROTEIN 44"/>
    <property type="match status" value="1"/>
</dbReference>
<evidence type="ECO:0000256" key="1">
    <source>
        <dbReference type="ARBA" id="ARBA00022574"/>
    </source>
</evidence>
<evidence type="ECO:0000256" key="3">
    <source>
        <dbReference type="PROSITE-ProRule" id="PRU00221"/>
    </source>
</evidence>
<reference evidence="5" key="2">
    <citation type="submission" date="2018-08" db="UniProtKB">
        <authorList>
            <consortium name="EnsemblPlants"/>
        </authorList>
    </citation>
    <scope>IDENTIFICATION</scope>
    <source>
        <strain evidence="5">Yugu1</strain>
    </source>
</reference>
<dbReference type="Pfam" id="PF00400">
    <property type="entry name" value="WD40"/>
    <property type="match status" value="4"/>
</dbReference>
<organism evidence="5 6">
    <name type="scientific">Setaria italica</name>
    <name type="common">Foxtail millet</name>
    <name type="synonym">Panicum italicum</name>
    <dbReference type="NCBI Taxonomy" id="4555"/>
    <lineage>
        <taxon>Eukaryota</taxon>
        <taxon>Viridiplantae</taxon>
        <taxon>Streptophyta</taxon>
        <taxon>Embryophyta</taxon>
        <taxon>Tracheophyta</taxon>
        <taxon>Spermatophyta</taxon>
        <taxon>Magnoliopsida</taxon>
        <taxon>Liliopsida</taxon>
        <taxon>Poales</taxon>
        <taxon>Poaceae</taxon>
        <taxon>PACMAD clade</taxon>
        <taxon>Panicoideae</taxon>
        <taxon>Panicodae</taxon>
        <taxon>Paniceae</taxon>
        <taxon>Cenchrinae</taxon>
        <taxon>Setaria</taxon>
    </lineage>
</organism>
<feature type="region of interest" description="Disordered" evidence="4">
    <location>
        <begin position="308"/>
        <end position="402"/>
    </location>
</feature>
<dbReference type="InterPro" id="IPR036322">
    <property type="entry name" value="WD40_repeat_dom_sf"/>
</dbReference>
<dbReference type="InterPro" id="IPR019775">
    <property type="entry name" value="WD40_repeat_CS"/>
</dbReference>
<dbReference type="PANTHER" id="PTHR14221">
    <property type="entry name" value="WD REPEAT DOMAIN 44"/>
    <property type="match status" value="1"/>
</dbReference>
<dbReference type="PRINTS" id="PR00320">
    <property type="entry name" value="GPROTEINBRPT"/>
</dbReference>
<evidence type="ECO:0000313" key="6">
    <source>
        <dbReference type="Proteomes" id="UP000004995"/>
    </source>
</evidence>
<dbReference type="PROSITE" id="PS00678">
    <property type="entry name" value="WD_REPEATS_1"/>
    <property type="match status" value="1"/>
</dbReference>
<dbReference type="FunCoup" id="K3YPT1">
    <property type="interactions" value="200"/>
</dbReference>
<dbReference type="Gene3D" id="2.130.10.10">
    <property type="entry name" value="YVTN repeat-like/Quinoprotein amine dehydrogenase"/>
    <property type="match status" value="1"/>
</dbReference>
<dbReference type="PROSITE" id="PS50294">
    <property type="entry name" value="WD_REPEATS_REGION"/>
    <property type="match status" value="3"/>
</dbReference>
<dbReference type="FunFam" id="2.130.10.10:FF:000329">
    <property type="entry name" value="WD repeat-containing protein 44"/>
    <property type="match status" value="1"/>
</dbReference>
<dbReference type="SUPFAM" id="SSF50978">
    <property type="entry name" value="WD40 repeat-like"/>
    <property type="match status" value="1"/>
</dbReference>
<evidence type="ECO:0000256" key="4">
    <source>
        <dbReference type="SAM" id="MobiDB-lite"/>
    </source>
</evidence>
<dbReference type="InterPro" id="IPR020472">
    <property type="entry name" value="WD40_PAC1"/>
</dbReference>
<feature type="compositionally biased region" description="Acidic residues" evidence="4">
    <location>
        <begin position="110"/>
        <end position="124"/>
    </location>
</feature>
<feature type="compositionally biased region" description="Pro residues" evidence="4">
    <location>
        <begin position="49"/>
        <end position="69"/>
    </location>
</feature>
<dbReference type="EnsemblPlants" id="KQL30659">
    <property type="protein sequence ID" value="KQL30659"/>
    <property type="gene ID" value="SETIT_016273mg"/>
</dbReference>
<dbReference type="HOGENOM" id="CLU_009835_1_1_1"/>
<feature type="region of interest" description="Disordered" evidence="4">
    <location>
        <begin position="205"/>
        <end position="240"/>
    </location>
</feature>
<dbReference type="SMART" id="SM00320">
    <property type="entry name" value="WD40"/>
    <property type="match status" value="6"/>
</dbReference>
<dbReference type="InParanoid" id="K3YPT1"/>
<dbReference type="EMBL" id="AGNK02000454">
    <property type="status" value="NOT_ANNOTATED_CDS"/>
    <property type="molecule type" value="Genomic_DNA"/>
</dbReference>
<feature type="repeat" description="WD" evidence="3">
    <location>
        <begin position="527"/>
        <end position="567"/>
    </location>
</feature>
<dbReference type="PROSITE" id="PS50082">
    <property type="entry name" value="WD_REPEATS_2"/>
    <property type="match status" value="3"/>
</dbReference>
<dbReference type="InterPro" id="IPR040324">
    <property type="entry name" value="WDR44/Dgr2"/>
</dbReference>
<sequence>MSRSVARLPFVPPSRGNGNHPGCRRARARARAWWISSNAATCCYDFPIPPSPLPRPPPPPPPHLPPSLPPSGTVSSSLSLSHNSPNTPRAPRLALPTTAAAANAGGAMSVEEEVEEQEGEEELFYESLDRILSSSGSSTSASDDDGAARPRRRRGGCDASAAALDLWTSQPAPVQERRRRLLQLLGLAGDPSLARFGAGRSASDAAVDSLPASPVSRSRSGGVALGSAAKPPLGGARLRPSLSDASDAALEAVEEDPRCLIRNLDDGSEYVVREELCLREVGTGRQLTVEELGRSPIVQELMRRQAFSTPNSNCTSNSQSGASTPIERSSSSSSNGGARSKRRSSWLRSIRCVAGSMATHSRDRRSSDEKDTSSEKGGHHSSSATDDSQDRVPRHGPSRVKVRQYGKTYKELSSLFMTQDIQAHNGSIWSIKFSPDGRYLASAGEDCVIHVWEVLEFERVGKERAVEENGVCNESSELMVSSAAPSGSHWEKKLRSKVLHSGGSVSSDRLMVPEYVFALSEKPVITFAGHSEDVLDLSWSKSQYLLSSSMDKTVRLWHMSSTYCLKTFSHSDYVTCIQFNPVDDRYFISGSLDEKVRIWSIPKREIVDWVDLHEMVTAACYTPDGKGALIGSHKGSCHLYDTSDDMLCYKKRIDLQIKKRKSSQKKITGFQFVPGSPSKVVITSADSRIRVLDGFELVNRFKGFRNTSSQISACSAGNGRHIISASEDSHVYMWRNNDDFEPSRKKGTVSVTNTHEHFHCKSVTVAVTWPFTSTTMTSFMNPRKQEELDCGLENDHVLQTKPAKAQEMPDVKYQSTTITSNNSNHTGDWTSVTWPEELTTPAKQSHRPTTCLADEGDQVPNRSAWGLVIVTAGRGGQIRTFQNFGFPVRV</sequence>
<keyword evidence="6" id="KW-1185">Reference proteome</keyword>
<feature type="compositionally biased region" description="Low complexity" evidence="4">
    <location>
        <begin position="70"/>
        <end position="107"/>
    </location>
</feature>
<feature type="compositionally biased region" description="Polar residues" evidence="4">
    <location>
        <begin position="308"/>
        <end position="327"/>
    </location>
</feature>
<gene>
    <name evidence="5" type="primary">LOC101777751</name>
</gene>
<dbReference type="OMA" id="MPPMERI"/>
<feature type="region of interest" description="Disordered" evidence="4">
    <location>
        <begin position="1"/>
        <end position="23"/>
    </location>
</feature>
<dbReference type="InterPro" id="IPR001680">
    <property type="entry name" value="WD40_rpt"/>
</dbReference>
<keyword evidence="1 3" id="KW-0853">WD repeat</keyword>
<feature type="repeat" description="WD" evidence="3">
    <location>
        <begin position="567"/>
        <end position="601"/>
    </location>
</feature>
<feature type="region of interest" description="Disordered" evidence="4">
    <location>
        <begin position="49"/>
        <end position="156"/>
    </location>
</feature>
<dbReference type="STRING" id="4555.K3YPT1"/>
<keyword evidence="2" id="KW-0677">Repeat</keyword>
<feature type="compositionally biased region" description="Basic and acidic residues" evidence="4">
    <location>
        <begin position="360"/>
        <end position="378"/>
    </location>
</feature>
<dbReference type="Proteomes" id="UP000004995">
    <property type="component" value="Unassembled WGS sequence"/>
</dbReference>
<proteinExistence type="predicted"/>
<dbReference type="Gramene" id="KQL30659">
    <property type="protein sequence ID" value="KQL30659"/>
    <property type="gene ID" value="SETIT_016273mg"/>
</dbReference>
<name>K3YPT1_SETIT</name>
<accession>K3YPT1</accession>